<dbReference type="InterPro" id="IPR011577">
    <property type="entry name" value="Cyt_b561_bac/Ni-Hgenase"/>
</dbReference>
<feature type="transmembrane region" description="Helical" evidence="13">
    <location>
        <begin position="12"/>
        <end position="30"/>
    </location>
</feature>
<dbReference type="AlphaFoldDB" id="A0A1R1JUN6"/>
<dbReference type="PANTHER" id="PTHR30529:SF3">
    <property type="entry name" value="CYTOCHROME B561 HOMOLOG 1"/>
    <property type="match status" value="1"/>
</dbReference>
<evidence type="ECO:0000256" key="3">
    <source>
        <dbReference type="ARBA" id="ARBA00022448"/>
    </source>
</evidence>
<dbReference type="SUPFAM" id="SSF81342">
    <property type="entry name" value="Transmembrane di-heme cytochromes"/>
    <property type="match status" value="1"/>
</dbReference>
<dbReference type="GO" id="GO:0020037">
    <property type="term" value="F:heme binding"/>
    <property type="evidence" value="ECO:0007669"/>
    <property type="project" value="TreeGrafter"/>
</dbReference>
<organism evidence="15 16">
    <name type="scientific">Alcaligenes xylosoxydans xylosoxydans</name>
    <name type="common">Achromobacter xylosoxidans</name>
    <dbReference type="NCBI Taxonomy" id="85698"/>
    <lineage>
        <taxon>Bacteria</taxon>
        <taxon>Pseudomonadati</taxon>
        <taxon>Pseudomonadota</taxon>
        <taxon>Betaproteobacteria</taxon>
        <taxon>Burkholderiales</taxon>
        <taxon>Alcaligenaceae</taxon>
        <taxon>Achromobacter</taxon>
    </lineage>
</organism>
<comment type="subcellular location">
    <subcellularLocation>
        <location evidence="2">Cell membrane</location>
        <topology evidence="2">Multi-pass membrane protein</topology>
    </subcellularLocation>
</comment>
<name>A0A1R1JUN6_ALCXX</name>
<dbReference type="PANTHER" id="PTHR30529">
    <property type="entry name" value="CYTOCHROME B561"/>
    <property type="match status" value="1"/>
</dbReference>
<evidence type="ECO:0000259" key="14">
    <source>
        <dbReference type="Pfam" id="PF01292"/>
    </source>
</evidence>
<evidence type="ECO:0000313" key="16">
    <source>
        <dbReference type="Proteomes" id="UP000187251"/>
    </source>
</evidence>
<dbReference type="Proteomes" id="UP000187251">
    <property type="component" value="Unassembled WGS sequence"/>
</dbReference>
<keyword evidence="6 13" id="KW-0812">Transmembrane</keyword>
<keyword evidence="10" id="KW-0408">Iron</keyword>
<evidence type="ECO:0000313" key="15">
    <source>
        <dbReference type="EMBL" id="OMG88981.1"/>
    </source>
</evidence>
<dbReference type="GO" id="GO:0046872">
    <property type="term" value="F:metal ion binding"/>
    <property type="evidence" value="ECO:0007669"/>
    <property type="project" value="UniProtKB-KW"/>
</dbReference>
<evidence type="ECO:0000256" key="10">
    <source>
        <dbReference type="ARBA" id="ARBA00023004"/>
    </source>
</evidence>
<accession>A0A1R1JUN6</accession>
<gene>
    <name evidence="15" type="ORF">BIZ92_24865</name>
</gene>
<evidence type="ECO:0000256" key="1">
    <source>
        <dbReference type="ARBA" id="ARBA00001970"/>
    </source>
</evidence>
<feature type="transmembrane region" description="Helical" evidence="13">
    <location>
        <begin position="93"/>
        <end position="113"/>
    </location>
</feature>
<sequence>MKIKNSDTQYAGLVITMHWLMLVVLALVYACMELRGLATKGTELYDNIKALHFSLGLCVIGLVVLRVVIRVASGPAPGVRPPMPRWQDVLSRLMHYALYAFMIVTPILGWLTLSAAGKAIPLFGLEVPALVGPDKALADQVKELHETLATVGYFLVGLHAAAALLHHYVFRDNTLVRMLPGRR</sequence>
<dbReference type="Pfam" id="PF01292">
    <property type="entry name" value="Ni_hydr_CYTB"/>
    <property type="match status" value="1"/>
</dbReference>
<dbReference type="PROSITE" id="PS51257">
    <property type="entry name" value="PROKAR_LIPOPROTEIN"/>
    <property type="match status" value="1"/>
</dbReference>
<dbReference type="EMBL" id="MJMN01000012">
    <property type="protein sequence ID" value="OMG88981.1"/>
    <property type="molecule type" value="Genomic_DNA"/>
</dbReference>
<proteinExistence type="inferred from homology"/>
<evidence type="ECO:0000256" key="6">
    <source>
        <dbReference type="ARBA" id="ARBA00022692"/>
    </source>
</evidence>
<dbReference type="RefSeq" id="WP_076411391.1">
    <property type="nucleotide sequence ID" value="NZ_AP028040.1"/>
</dbReference>
<evidence type="ECO:0000256" key="11">
    <source>
        <dbReference type="ARBA" id="ARBA00023136"/>
    </source>
</evidence>
<keyword evidence="4" id="KW-1003">Cell membrane</keyword>
<protein>
    <submittedName>
        <fullName evidence="15">Cytochrome B</fullName>
    </submittedName>
</protein>
<reference evidence="15 16" key="1">
    <citation type="submission" date="2016-09" db="EMBL/GenBank/DDBJ databases">
        <title>Phylogenomics of Achromobacter.</title>
        <authorList>
            <person name="Jeukens J."/>
            <person name="Freschi L."/>
            <person name="Vincent A.T."/>
            <person name="Emond-Rheault J.-G."/>
            <person name="Kukavica-Ibrulj I."/>
            <person name="Charette S.J."/>
            <person name="Levesque R.C."/>
        </authorList>
    </citation>
    <scope>NUCLEOTIDE SEQUENCE [LARGE SCALE GENOMIC DNA]</scope>
    <source>
        <strain evidence="15 16">AUS488</strain>
    </source>
</reference>
<keyword evidence="11 13" id="KW-0472">Membrane</keyword>
<evidence type="ECO:0000256" key="8">
    <source>
        <dbReference type="ARBA" id="ARBA00022982"/>
    </source>
</evidence>
<comment type="cofactor">
    <cofactor evidence="1">
        <name>heme b</name>
        <dbReference type="ChEBI" id="CHEBI:60344"/>
    </cofactor>
</comment>
<feature type="domain" description="Cytochrome b561 bacterial/Ni-hydrogenase" evidence="14">
    <location>
        <begin position="10"/>
        <end position="181"/>
    </location>
</feature>
<evidence type="ECO:0000256" key="7">
    <source>
        <dbReference type="ARBA" id="ARBA00022723"/>
    </source>
</evidence>
<evidence type="ECO:0000256" key="9">
    <source>
        <dbReference type="ARBA" id="ARBA00022989"/>
    </source>
</evidence>
<dbReference type="GO" id="GO:0022904">
    <property type="term" value="P:respiratory electron transport chain"/>
    <property type="evidence" value="ECO:0007669"/>
    <property type="project" value="InterPro"/>
</dbReference>
<dbReference type="InterPro" id="IPR052168">
    <property type="entry name" value="Cytochrome_b561_oxidase"/>
</dbReference>
<comment type="caution">
    <text evidence="15">The sequence shown here is derived from an EMBL/GenBank/DDBJ whole genome shotgun (WGS) entry which is preliminary data.</text>
</comment>
<evidence type="ECO:0000256" key="2">
    <source>
        <dbReference type="ARBA" id="ARBA00004651"/>
    </source>
</evidence>
<dbReference type="InterPro" id="IPR016174">
    <property type="entry name" value="Di-haem_cyt_TM"/>
</dbReference>
<keyword evidence="5" id="KW-0349">Heme</keyword>
<dbReference type="GO" id="GO:0009055">
    <property type="term" value="F:electron transfer activity"/>
    <property type="evidence" value="ECO:0007669"/>
    <property type="project" value="InterPro"/>
</dbReference>
<feature type="transmembrane region" description="Helical" evidence="13">
    <location>
        <begin position="50"/>
        <end position="72"/>
    </location>
</feature>
<keyword evidence="7" id="KW-0479">Metal-binding</keyword>
<comment type="similarity">
    <text evidence="12">Belongs to the cytochrome b561 family.</text>
</comment>
<evidence type="ECO:0000256" key="12">
    <source>
        <dbReference type="ARBA" id="ARBA00037975"/>
    </source>
</evidence>
<keyword evidence="8" id="KW-0249">Electron transport</keyword>
<evidence type="ECO:0000256" key="4">
    <source>
        <dbReference type="ARBA" id="ARBA00022475"/>
    </source>
</evidence>
<dbReference type="OrthoDB" id="8536275at2"/>
<keyword evidence="9 13" id="KW-1133">Transmembrane helix</keyword>
<evidence type="ECO:0000256" key="13">
    <source>
        <dbReference type="SAM" id="Phobius"/>
    </source>
</evidence>
<dbReference type="GO" id="GO:0005886">
    <property type="term" value="C:plasma membrane"/>
    <property type="evidence" value="ECO:0007669"/>
    <property type="project" value="UniProtKB-SubCell"/>
</dbReference>
<keyword evidence="3" id="KW-0813">Transport</keyword>
<evidence type="ECO:0000256" key="5">
    <source>
        <dbReference type="ARBA" id="ARBA00022617"/>
    </source>
</evidence>
<feature type="transmembrane region" description="Helical" evidence="13">
    <location>
        <begin position="151"/>
        <end position="170"/>
    </location>
</feature>